<gene>
    <name evidence="2" type="ORF">O0V09_14990</name>
</gene>
<reference evidence="2 3" key="1">
    <citation type="submission" date="2022-12" db="EMBL/GenBank/DDBJ databases">
        <title>Dasania phycosphaerae sp. nov., isolated from particulate material of the south coast of Korea.</title>
        <authorList>
            <person name="Jiang Y."/>
        </authorList>
    </citation>
    <scope>NUCLEOTIDE SEQUENCE [LARGE SCALE GENOMIC DNA]</scope>
    <source>
        <strain evidence="2 3">GY-19</strain>
    </source>
</reference>
<dbReference type="Proteomes" id="UP001069090">
    <property type="component" value="Unassembled WGS sequence"/>
</dbReference>
<evidence type="ECO:0000313" key="3">
    <source>
        <dbReference type="Proteomes" id="UP001069090"/>
    </source>
</evidence>
<proteinExistence type="predicted"/>
<dbReference type="AlphaFoldDB" id="A0A9J6RPT2"/>
<evidence type="ECO:0000256" key="1">
    <source>
        <dbReference type="SAM" id="SignalP"/>
    </source>
</evidence>
<dbReference type="PROSITE" id="PS51257">
    <property type="entry name" value="PROKAR_LIPOPROTEIN"/>
    <property type="match status" value="1"/>
</dbReference>
<organism evidence="2 3">
    <name type="scientific">Dasania phycosphaerae</name>
    <dbReference type="NCBI Taxonomy" id="2950436"/>
    <lineage>
        <taxon>Bacteria</taxon>
        <taxon>Pseudomonadati</taxon>
        <taxon>Pseudomonadota</taxon>
        <taxon>Gammaproteobacteria</taxon>
        <taxon>Cellvibrionales</taxon>
        <taxon>Spongiibacteraceae</taxon>
        <taxon>Dasania</taxon>
    </lineage>
</organism>
<name>A0A9J6RPT2_9GAMM</name>
<dbReference type="RefSeq" id="WP_268905188.1">
    <property type="nucleotide sequence ID" value="NZ_JAPTGG010000013.1"/>
</dbReference>
<feature type="chain" id="PRO_5039897936" evidence="1">
    <location>
        <begin position="21"/>
        <end position="141"/>
    </location>
</feature>
<accession>A0A9J6RPT2</accession>
<dbReference type="EMBL" id="JAPTGG010000013">
    <property type="protein sequence ID" value="MCZ0866516.1"/>
    <property type="molecule type" value="Genomic_DNA"/>
</dbReference>
<protein>
    <submittedName>
        <fullName evidence="2">Uncharacterized protein</fullName>
    </submittedName>
</protein>
<feature type="signal peptide" evidence="1">
    <location>
        <begin position="1"/>
        <end position="20"/>
    </location>
</feature>
<keyword evidence="1" id="KW-0732">Signal</keyword>
<sequence length="141" mass="15730">MLHKMMMVITLSGISCLANAEMILMHLATELDYQGRKTDCSLWEHGKAKLDSYYLFKGYPGSGGCHVKFTASNFYKEFQFCSIGGETGNPHNSNESGYCQITPTPESVTLSAMPYRGHYSCSFICVTNGKRSPNYQPTENK</sequence>
<comment type="caution">
    <text evidence="2">The sequence shown here is derived from an EMBL/GenBank/DDBJ whole genome shotgun (WGS) entry which is preliminary data.</text>
</comment>
<keyword evidence="3" id="KW-1185">Reference proteome</keyword>
<evidence type="ECO:0000313" key="2">
    <source>
        <dbReference type="EMBL" id="MCZ0866516.1"/>
    </source>
</evidence>